<dbReference type="PANTHER" id="PTHR45710:SF26">
    <property type="entry name" value="RH26557P"/>
    <property type="match status" value="1"/>
</dbReference>
<feature type="signal peptide" evidence="2">
    <location>
        <begin position="1"/>
        <end position="20"/>
    </location>
</feature>
<protein>
    <recommendedName>
        <fullName evidence="3">C-type lectin domain-containing protein</fullName>
    </recommendedName>
</protein>
<feature type="domain" description="C-type lectin" evidence="3">
    <location>
        <begin position="69"/>
        <end position="178"/>
    </location>
</feature>
<dbReference type="PROSITE" id="PS50041">
    <property type="entry name" value="C_TYPE_LECTIN_2"/>
    <property type="match status" value="1"/>
</dbReference>
<dbReference type="Gene3D" id="3.10.100.10">
    <property type="entry name" value="Mannose-Binding Protein A, subunit A"/>
    <property type="match status" value="1"/>
</dbReference>
<name>A0A6J8E4Y4_MYTCO</name>
<dbReference type="AlphaFoldDB" id="A0A6J8E4Y4"/>
<dbReference type="Pfam" id="PF00059">
    <property type="entry name" value="Lectin_C"/>
    <property type="match status" value="1"/>
</dbReference>
<keyword evidence="5" id="KW-1185">Reference proteome</keyword>
<evidence type="ECO:0000256" key="2">
    <source>
        <dbReference type="SAM" id="SignalP"/>
    </source>
</evidence>
<dbReference type="InterPro" id="IPR016186">
    <property type="entry name" value="C-type_lectin-like/link_sf"/>
</dbReference>
<dbReference type="SUPFAM" id="SSF56436">
    <property type="entry name" value="C-type lectin-like"/>
    <property type="match status" value="1"/>
</dbReference>
<evidence type="ECO:0000256" key="1">
    <source>
        <dbReference type="SAM" id="MobiDB-lite"/>
    </source>
</evidence>
<keyword evidence="2" id="KW-0732">Signal</keyword>
<organism evidence="4 5">
    <name type="scientific">Mytilus coruscus</name>
    <name type="common">Sea mussel</name>
    <dbReference type="NCBI Taxonomy" id="42192"/>
    <lineage>
        <taxon>Eukaryota</taxon>
        <taxon>Metazoa</taxon>
        <taxon>Spiralia</taxon>
        <taxon>Lophotrochozoa</taxon>
        <taxon>Mollusca</taxon>
        <taxon>Bivalvia</taxon>
        <taxon>Autobranchia</taxon>
        <taxon>Pteriomorphia</taxon>
        <taxon>Mytilida</taxon>
        <taxon>Mytiloidea</taxon>
        <taxon>Mytilidae</taxon>
        <taxon>Mytilinae</taxon>
        <taxon>Mytilus</taxon>
    </lineage>
</organism>
<evidence type="ECO:0000313" key="4">
    <source>
        <dbReference type="EMBL" id="CAC5415889.1"/>
    </source>
</evidence>
<dbReference type="OrthoDB" id="6072551at2759"/>
<dbReference type="PANTHER" id="PTHR45710">
    <property type="entry name" value="C-TYPE LECTIN DOMAIN-CONTAINING PROTEIN 180"/>
    <property type="match status" value="1"/>
</dbReference>
<feature type="region of interest" description="Disordered" evidence="1">
    <location>
        <begin position="251"/>
        <end position="278"/>
    </location>
</feature>
<dbReference type="InterPro" id="IPR016187">
    <property type="entry name" value="CTDL_fold"/>
</dbReference>
<gene>
    <name evidence="4" type="ORF">MCOR_48543</name>
</gene>
<accession>A0A6J8E4Y4</accession>
<dbReference type="SMART" id="SM00034">
    <property type="entry name" value="CLECT"/>
    <property type="match status" value="1"/>
</dbReference>
<dbReference type="InterPro" id="IPR050828">
    <property type="entry name" value="C-type_lectin/matrix_domain"/>
</dbReference>
<sequence length="278" mass="31680">MMFLFISLFIGVGVGSVVLARELRIPISGTIDIDASILDEYIEQKIEEEFGGISGMNGIGDCEPGWSEYKEQCFFISTNRKSWSDAQAYCWSFGGYLAEIHDNQTDVYIKSLLEKDEERNQRIFFIGASDLEGDTKWIWANSKKPLNNMYLENFNATGGHCAAIMEEGLTTFQVNQWELSSTKDIVTSPYNPKKACHRLIYYMSTTERDKRSRIDFDEGFDIDDPDLLTTPPHTSPLNLQSKEAIEAAILSERPNTPYLQQHRSRSKMKAKRQADPNL</sequence>
<evidence type="ECO:0000313" key="5">
    <source>
        <dbReference type="Proteomes" id="UP000507470"/>
    </source>
</evidence>
<proteinExistence type="predicted"/>
<feature type="compositionally biased region" description="Basic residues" evidence="1">
    <location>
        <begin position="262"/>
        <end position="271"/>
    </location>
</feature>
<dbReference type="InterPro" id="IPR001304">
    <property type="entry name" value="C-type_lectin-like"/>
</dbReference>
<dbReference type="Proteomes" id="UP000507470">
    <property type="component" value="Unassembled WGS sequence"/>
</dbReference>
<dbReference type="EMBL" id="CACVKT020008520">
    <property type="protein sequence ID" value="CAC5415889.1"/>
    <property type="molecule type" value="Genomic_DNA"/>
</dbReference>
<dbReference type="CDD" id="cd00037">
    <property type="entry name" value="CLECT"/>
    <property type="match status" value="1"/>
</dbReference>
<evidence type="ECO:0000259" key="3">
    <source>
        <dbReference type="PROSITE" id="PS50041"/>
    </source>
</evidence>
<feature type="chain" id="PRO_5026918064" description="C-type lectin domain-containing protein" evidence="2">
    <location>
        <begin position="21"/>
        <end position="278"/>
    </location>
</feature>
<reference evidence="4 5" key="1">
    <citation type="submission" date="2020-06" db="EMBL/GenBank/DDBJ databases">
        <authorList>
            <person name="Li R."/>
            <person name="Bekaert M."/>
        </authorList>
    </citation>
    <scope>NUCLEOTIDE SEQUENCE [LARGE SCALE GENOMIC DNA]</scope>
    <source>
        <strain evidence="5">wild</strain>
    </source>
</reference>